<feature type="compositionally biased region" description="Polar residues" evidence="1">
    <location>
        <begin position="78"/>
        <end position="92"/>
    </location>
</feature>
<proteinExistence type="predicted"/>
<evidence type="ECO:0000313" key="3">
    <source>
        <dbReference type="Proteomes" id="UP000756921"/>
    </source>
</evidence>
<dbReference type="Proteomes" id="UP000756921">
    <property type="component" value="Unassembled WGS sequence"/>
</dbReference>
<evidence type="ECO:0000256" key="1">
    <source>
        <dbReference type="SAM" id="MobiDB-lite"/>
    </source>
</evidence>
<gene>
    <name evidence="2" type="ORF">PMIN01_08155</name>
</gene>
<sequence>MSISNDQPQRPIQQAHGHGAAGGGNRNSNVNSTSESSGQRTATDGQATGNQVGGGNTTQATMVNDLPLGDGIRRVDSTAFSRYQNDNVNGGE</sequence>
<name>A0A9P6GDY2_9PLEO</name>
<feature type="compositionally biased region" description="Polar residues" evidence="1">
    <location>
        <begin position="26"/>
        <end position="44"/>
    </location>
</feature>
<organism evidence="2 3">
    <name type="scientific">Paraphaeosphaeria minitans</name>
    <dbReference type="NCBI Taxonomy" id="565426"/>
    <lineage>
        <taxon>Eukaryota</taxon>
        <taxon>Fungi</taxon>
        <taxon>Dikarya</taxon>
        <taxon>Ascomycota</taxon>
        <taxon>Pezizomycotina</taxon>
        <taxon>Dothideomycetes</taxon>
        <taxon>Pleosporomycetidae</taxon>
        <taxon>Pleosporales</taxon>
        <taxon>Massarineae</taxon>
        <taxon>Didymosphaeriaceae</taxon>
        <taxon>Paraphaeosphaeria</taxon>
    </lineage>
</organism>
<protein>
    <submittedName>
        <fullName evidence="2">Uncharacterized protein</fullName>
    </submittedName>
</protein>
<evidence type="ECO:0000313" key="2">
    <source>
        <dbReference type="EMBL" id="KAF9733812.1"/>
    </source>
</evidence>
<dbReference type="EMBL" id="WJXW01000008">
    <property type="protein sequence ID" value="KAF9733812.1"/>
    <property type="molecule type" value="Genomic_DNA"/>
</dbReference>
<dbReference type="AlphaFoldDB" id="A0A9P6GDY2"/>
<keyword evidence="3" id="KW-1185">Reference proteome</keyword>
<reference evidence="2" key="1">
    <citation type="journal article" date="2020" name="Mol. Plant Microbe Interact.">
        <title>Genome Sequence of the Biocontrol Agent Coniothyrium minitans strain Conio (IMI 134523).</title>
        <authorList>
            <person name="Patel D."/>
            <person name="Shittu T.A."/>
            <person name="Baroncelli R."/>
            <person name="Muthumeenakshi S."/>
            <person name="Osborne T.H."/>
            <person name="Janganan T.K."/>
            <person name="Sreenivasaprasad S."/>
        </authorList>
    </citation>
    <scope>NUCLEOTIDE SEQUENCE</scope>
    <source>
        <strain evidence="2">Conio</strain>
    </source>
</reference>
<feature type="compositionally biased region" description="Polar residues" evidence="1">
    <location>
        <begin position="1"/>
        <end position="12"/>
    </location>
</feature>
<feature type="region of interest" description="Disordered" evidence="1">
    <location>
        <begin position="1"/>
        <end position="92"/>
    </location>
</feature>
<accession>A0A9P6GDY2</accession>
<comment type="caution">
    <text evidence="2">The sequence shown here is derived from an EMBL/GenBank/DDBJ whole genome shotgun (WGS) entry which is preliminary data.</text>
</comment>